<dbReference type="GO" id="GO:0051607">
    <property type="term" value="P:defense response to virus"/>
    <property type="evidence" value="ECO:0007669"/>
    <property type="project" value="UniProtKB-UniRule"/>
</dbReference>
<evidence type="ECO:0000256" key="9">
    <source>
        <dbReference type="ARBA" id="ARBA00038592"/>
    </source>
</evidence>
<name>A0A411YEX5_9ACTN</name>
<evidence type="ECO:0000256" key="7">
    <source>
        <dbReference type="ARBA" id="ARBA00023125"/>
    </source>
</evidence>
<comment type="function">
    <text evidence="10">CRISPR (clustered regularly interspaced short palindromic repeat), is an adaptive immune system that provides protection against mobile genetic elements (viruses, transposable elements and conjugative plasmids). CRISPR clusters contain spacers, sequences complementary to antecedent mobile elements, and target invading nucleic acids. CRISPR clusters are transcribed and processed into CRISPR RNA (crRNA). Acts as a dsDNA endonuclease. Involved in the integration of spacer DNA into the CRISPR cassette.</text>
</comment>
<dbReference type="HAMAP" id="MF_01470">
    <property type="entry name" value="Cas1"/>
    <property type="match status" value="1"/>
</dbReference>
<evidence type="ECO:0000313" key="12">
    <source>
        <dbReference type="EMBL" id="QBI19647.1"/>
    </source>
</evidence>
<dbReference type="OrthoDB" id="1550386at2"/>
<dbReference type="PANTHER" id="PTHR34353:SF2">
    <property type="entry name" value="CRISPR-ASSOCIATED ENDONUCLEASE CAS1 1"/>
    <property type="match status" value="1"/>
</dbReference>
<keyword evidence="7 10" id="KW-0238">DNA-binding</keyword>
<evidence type="ECO:0000256" key="1">
    <source>
        <dbReference type="ARBA" id="ARBA00022722"/>
    </source>
</evidence>
<protein>
    <recommendedName>
        <fullName evidence="10">CRISPR-associated endonuclease Cas1</fullName>
        <ecNumber evidence="10">3.1.-.-</ecNumber>
    </recommendedName>
</protein>
<comment type="caution">
    <text evidence="10">Lacks conserved residue(s) required for the propagation of feature annotation.</text>
</comment>
<dbReference type="PANTHER" id="PTHR34353">
    <property type="entry name" value="CRISPR-ASSOCIATED ENDONUCLEASE CAS1 1"/>
    <property type="match status" value="1"/>
</dbReference>
<keyword evidence="3 10" id="KW-0255">Endonuclease</keyword>
<sequence length="418" mass="46531">MAQRPAAAHRSANRRGAARPHPRAHRRGPRRPCCWPPSPCCERCPLRAVPVPGPVPPLRHRRCPVGRALPRRGGVRVRLLNTLYVTEHGARVGLRKGSLAVKLRDGRERRVPINAVDTVVLLGRAQPSAELLAECSRRNIRVAALTRYGRVRFVVAGPTGGSVHLRLEQYRRATEAAPSAQVARTVVAGKLQNCRRMLQRWEWDAPARLRSLFADQRGMVEERLRALEGSLDGDRIRGIEGDGTRRYFRGLALHLGSQETSVHFAGRSRRPPRDPVNAVLSFAYGLLLTEAVGALEAAGLDPQIGFLHQPRSGRPALALDLVKEFRPAFGDRFGIAALMRGQLTDDDFVRSNRDACHLNDEGRRKFIEAFEEFKSEEVFHPVLGRDLPRWSALSVQATLMARHVRGDLADYPPFTLAG</sequence>
<dbReference type="NCBIfam" id="TIGR00287">
    <property type="entry name" value="cas1"/>
    <property type="match status" value="1"/>
</dbReference>
<accession>A0A411YEX5</accession>
<dbReference type="Gene3D" id="3.100.10.20">
    <property type="entry name" value="CRISPR-associated endonuclease Cas1, N-terminal domain"/>
    <property type="match status" value="1"/>
</dbReference>
<dbReference type="Proteomes" id="UP000291469">
    <property type="component" value="Chromosome"/>
</dbReference>
<keyword evidence="6 10" id="KW-0051">Antiviral defense</keyword>
<evidence type="ECO:0000256" key="3">
    <source>
        <dbReference type="ARBA" id="ARBA00022759"/>
    </source>
</evidence>
<dbReference type="GO" id="GO:0016787">
    <property type="term" value="F:hydrolase activity"/>
    <property type="evidence" value="ECO:0007669"/>
    <property type="project" value="UniProtKB-KW"/>
</dbReference>
<evidence type="ECO:0000256" key="2">
    <source>
        <dbReference type="ARBA" id="ARBA00022723"/>
    </source>
</evidence>
<evidence type="ECO:0000256" key="11">
    <source>
        <dbReference type="SAM" id="MobiDB-lite"/>
    </source>
</evidence>
<feature type="binding site" evidence="10">
    <location>
        <position position="308"/>
    </location>
    <ligand>
        <name>Mn(2+)</name>
        <dbReference type="ChEBI" id="CHEBI:29035"/>
    </ligand>
</feature>
<evidence type="ECO:0000313" key="13">
    <source>
        <dbReference type="Proteomes" id="UP000291469"/>
    </source>
</evidence>
<keyword evidence="13" id="KW-1185">Reference proteome</keyword>
<keyword evidence="5 10" id="KW-0460">Magnesium</keyword>
<dbReference type="InterPro" id="IPR050646">
    <property type="entry name" value="Cas1"/>
</dbReference>
<evidence type="ECO:0000256" key="6">
    <source>
        <dbReference type="ARBA" id="ARBA00023118"/>
    </source>
</evidence>
<evidence type="ECO:0000256" key="10">
    <source>
        <dbReference type="HAMAP-Rule" id="MF_01470"/>
    </source>
</evidence>
<comment type="subunit">
    <text evidence="9 10">Homodimer, forms a heterotetramer with a Cas2 homodimer.</text>
</comment>
<dbReference type="GO" id="GO:0004519">
    <property type="term" value="F:endonuclease activity"/>
    <property type="evidence" value="ECO:0007669"/>
    <property type="project" value="UniProtKB-UniRule"/>
</dbReference>
<dbReference type="EC" id="3.1.-.-" evidence="10"/>
<keyword evidence="4 10" id="KW-0378">Hydrolase</keyword>
<comment type="similarity">
    <text evidence="10">Belongs to the CRISPR-associated endonuclease Cas1 family.</text>
</comment>
<gene>
    <name evidence="10 12" type="primary">cas1</name>
    <name evidence="12" type="ORF">ER308_08840</name>
</gene>
<dbReference type="InterPro" id="IPR042211">
    <property type="entry name" value="CRISPR-assoc_Cas1_N"/>
</dbReference>
<proteinExistence type="inferred from homology"/>
<evidence type="ECO:0000256" key="8">
    <source>
        <dbReference type="ARBA" id="ARBA00023211"/>
    </source>
</evidence>
<keyword evidence="8 10" id="KW-0464">Manganese</keyword>
<dbReference type="GO" id="GO:0046872">
    <property type="term" value="F:metal ion binding"/>
    <property type="evidence" value="ECO:0007669"/>
    <property type="project" value="UniProtKB-UniRule"/>
</dbReference>
<dbReference type="KEGG" id="erz:ER308_08840"/>
<keyword evidence="1 10" id="KW-0540">Nuclease</keyword>
<reference evidence="12 13" key="1">
    <citation type="submission" date="2019-01" db="EMBL/GenBank/DDBJ databases">
        <title>Egibacter rhizosphaerae EGI 80759T.</title>
        <authorList>
            <person name="Chen D.-D."/>
            <person name="Tian Y."/>
            <person name="Jiao J.-Y."/>
            <person name="Zhang X.-T."/>
            <person name="Zhang Y.-G."/>
            <person name="Zhang Y."/>
            <person name="Xiao M."/>
            <person name="Shu W.-S."/>
            <person name="Li W.-J."/>
        </authorList>
    </citation>
    <scope>NUCLEOTIDE SEQUENCE [LARGE SCALE GENOMIC DNA]</scope>
    <source>
        <strain evidence="12 13">EGI 80759</strain>
    </source>
</reference>
<dbReference type="GO" id="GO:0003677">
    <property type="term" value="F:DNA binding"/>
    <property type="evidence" value="ECO:0007669"/>
    <property type="project" value="UniProtKB-KW"/>
</dbReference>
<dbReference type="EMBL" id="CP036402">
    <property type="protein sequence ID" value="QBI19647.1"/>
    <property type="molecule type" value="Genomic_DNA"/>
</dbReference>
<feature type="compositionally biased region" description="Basic residues" evidence="11">
    <location>
        <begin position="11"/>
        <end position="30"/>
    </location>
</feature>
<evidence type="ECO:0000256" key="5">
    <source>
        <dbReference type="ARBA" id="ARBA00022842"/>
    </source>
</evidence>
<dbReference type="Pfam" id="PF01867">
    <property type="entry name" value="Cas_Cas1"/>
    <property type="match status" value="1"/>
</dbReference>
<dbReference type="GO" id="GO:0043571">
    <property type="term" value="P:maintenance of CRISPR repeat elements"/>
    <property type="evidence" value="ECO:0007669"/>
    <property type="project" value="UniProtKB-UniRule"/>
</dbReference>
<organism evidence="12 13">
    <name type="scientific">Egibacter rhizosphaerae</name>
    <dbReference type="NCBI Taxonomy" id="1670831"/>
    <lineage>
        <taxon>Bacteria</taxon>
        <taxon>Bacillati</taxon>
        <taxon>Actinomycetota</taxon>
        <taxon>Nitriliruptoria</taxon>
        <taxon>Egibacterales</taxon>
        <taxon>Egibacteraceae</taxon>
        <taxon>Egibacter</taxon>
    </lineage>
</organism>
<dbReference type="Gene3D" id="1.20.120.920">
    <property type="entry name" value="CRISPR-associated endonuclease Cas1, C-terminal domain"/>
    <property type="match status" value="1"/>
</dbReference>
<evidence type="ECO:0000256" key="4">
    <source>
        <dbReference type="ARBA" id="ARBA00022801"/>
    </source>
</evidence>
<dbReference type="AlphaFoldDB" id="A0A411YEX5"/>
<dbReference type="InterPro" id="IPR002729">
    <property type="entry name" value="CRISPR-assoc_Cas1"/>
</dbReference>
<feature type="binding site" evidence="10">
    <location>
        <position position="240"/>
    </location>
    <ligand>
        <name>Mn(2+)</name>
        <dbReference type="ChEBI" id="CHEBI:29035"/>
    </ligand>
</feature>
<feature type="region of interest" description="Disordered" evidence="11">
    <location>
        <begin position="1"/>
        <end position="30"/>
    </location>
</feature>
<dbReference type="InterPro" id="IPR042206">
    <property type="entry name" value="CRISPR-assoc_Cas1_C"/>
</dbReference>
<comment type="cofactor">
    <cofactor evidence="10">
        <name>Mg(2+)</name>
        <dbReference type="ChEBI" id="CHEBI:18420"/>
    </cofactor>
    <cofactor evidence="10">
        <name>Mn(2+)</name>
        <dbReference type="ChEBI" id="CHEBI:29035"/>
    </cofactor>
</comment>
<keyword evidence="2 10" id="KW-0479">Metal-binding</keyword>